<dbReference type="InterPro" id="IPR036097">
    <property type="entry name" value="HisK_dim/P_sf"/>
</dbReference>
<dbReference type="InterPro" id="IPR003660">
    <property type="entry name" value="HAMP_dom"/>
</dbReference>
<dbReference type="SUPFAM" id="SSF55874">
    <property type="entry name" value="ATPase domain of HSP90 chaperone/DNA topoisomerase II/histidine kinase"/>
    <property type="match status" value="1"/>
</dbReference>
<evidence type="ECO:0000256" key="8">
    <source>
        <dbReference type="ARBA" id="ARBA00022777"/>
    </source>
</evidence>
<dbReference type="InterPro" id="IPR050980">
    <property type="entry name" value="2C_sensor_his_kinase"/>
</dbReference>
<dbReference type="PROSITE" id="PS50109">
    <property type="entry name" value="HIS_KIN"/>
    <property type="match status" value="1"/>
</dbReference>
<dbReference type="PANTHER" id="PTHR44936">
    <property type="entry name" value="SENSOR PROTEIN CREC"/>
    <property type="match status" value="1"/>
</dbReference>
<dbReference type="CDD" id="cd00075">
    <property type="entry name" value="HATPase"/>
    <property type="match status" value="1"/>
</dbReference>
<keyword evidence="7" id="KW-0547">Nucleotide-binding</keyword>
<evidence type="ECO:0000256" key="9">
    <source>
        <dbReference type="ARBA" id="ARBA00022840"/>
    </source>
</evidence>
<gene>
    <name evidence="13" type="ORF">JY572_23725</name>
</gene>
<accession>A0ABX7MYA6</accession>
<evidence type="ECO:0000256" key="5">
    <source>
        <dbReference type="ARBA" id="ARBA00022553"/>
    </source>
</evidence>
<dbReference type="GO" id="GO:0016301">
    <property type="term" value="F:kinase activity"/>
    <property type="evidence" value="ECO:0007669"/>
    <property type="project" value="UniProtKB-KW"/>
</dbReference>
<keyword evidence="10" id="KW-0472">Membrane</keyword>
<dbReference type="Pfam" id="PF00672">
    <property type="entry name" value="HAMP"/>
    <property type="match status" value="1"/>
</dbReference>
<dbReference type="InterPro" id="IPR003594">
    <property type="entry name" value="HATPase_dom"/>
</dbReference>
<evidence type="ECO:0000256" key="1">
    <source>
        <dbReference type="ARBA" id="ARBA00000085"/>
    </source>
</evidence>
<comment type="catalytic activity">
    <reaction evidence="1">
        <text>ATP + protein L-histidine = ADP + protein N-phospho-L-histidine.</text>
        <dbReference type="EC" id="2.7.13.3"/>
    </reaction>
</comment>
<evidence type="ECO:0000256" key="4">
    <source>
        <dbReference type="ARBA" id="ARBA00022475"/>
    </source>
</evidence>
<feature type="transmembrane region" description="Helical" evidence="10">
    <location>
        <begin position="148"/>
        <end position="171"/>
    </location>
</feature>
<keyword evidence="4" id="KW-1003">Cell membrane</keyword>
<keyword evidence="5" id="KW-0597">Phosphoprotein</keyword>
<dbReference type="RefSeq" id="WP_206713165.1">
    <property type="nucleotide sequence ID" value="NZ_CP071091.1"/>
</dbReference>
<evidence type="ECO:0000256" key="7">
    <source>
        <dbReference type="ARBA" id="ARBA00022741"/>
    </source>
</evidence>
<keyword evidence="10" id="KW-1133">Transmembrane helix</keyword>
<dbReference type="CDD" id="cd06225">
    <property type="entry name" value="HAMP"/>
    <property type="match status" value="1"/>
</dbReference>
<keyword evidence="9" id="KW-0067">ATP-binding</keyword>
<dbReference type="Gene3D" id="1.10.8.500">
    <property type="entry name" value="HAMP domain in histidine kinase"/>
    <property type="match status" value="1"/>
</dbReference>
<dbReference type="PANTHER" id="PTHR44936:SF10">
    <property type="entry name" value="SENSOR PROTEIN RSTB"/>
    <property type="match status" value="1"/>
</dbReference>
<dbReference type="Gene3D" id="3.30.565.10">
    <property type="entry name" value="Histidine kinase-like ATPase, C-terminal domain"/>
    <property type="match status" value="1"/>
</dbReference>
<evidence type="ECO:0000259" key="12">
    <source>
        <dbReference type="PROSITE" id="PS50885"/>
    </source>
</evidence>
<dbReference type="EC" id="2.7.13.3" evidence="3"/>
<evidence type="ECO:0000256" key="3">
    <source>
        <dbReference type="ARBA" id="ARBA00012438"/>
    </source>
</evidence>
<evidence type="ECO:0000259" key="11">
    <source>
        <dbReference type="PROSITE" id="PS50109"/>
    </source>
</evidence>
<protein>
    <recommendedName>
        <fullName evidence="3">histidine kinase</fullName>
        <ecNumber evidence="3">2.7.13.3</ecNumber>
    </recommendedName>
</protein>
<dbReference type="EMBL" id="CP071091">
    <property type="protein sequence ID" value="QSQ11412.1"/>
    <property type="molecule type" value="Genomic_DNA"/>
</dbReference>
<dbReference type="SUPFAM" id="SSF158472">
    <property type="entry name" value="HAMP domain-like"/>
    <property type="match status" value="1"/>
</dbReference>
<dbReference type="SMART" id="SM00304">
    <property type="entry name" value="HAMP"/>
    <property type="match status" value="1"/>
</dbReference>
<keyword evidence="6" id="KW-0808">Transferase</keyword>
<proteinExistence type="predicted"/>
<keyword evidence="8 13" id="KW-0418">Kinase</keyword>
<feature type="domain" description="HAMP" evidence="12">
    <location>
        <begin position="172"/>
        <end position="224"/>
    </location>
</feature>
<evidence type="ECO:0000313" key="13">
    <source>
        <dbReference type="EMBL" id="QSQ11412.1"/>
    </source>
</evidence>
<dbReference type="InterPro" id="IPR036890">
    <property type="entry name" value="HATPase_C_sf"/>
</dbReference>
<dbReference type="PRINTS" id="PR00344">
    <property type="entry name" value="BCTRLSENSOR"/>
</dbReference>
<dbReference type="SMART" id="SM00388">
    <property type="entry name" value="HisKA"/>
    <property type="match status" value="1"/>
</dbReference>
<keyword evidence="14" id="KW-1185">Reference proteome</keyword>
<dbReference type="InterPro" id="IPR005467">
    <property type="entry name" value="His_kinase_dom"/>
</dbReference>
<evidence type="ECO:0000313" key="14">
    <source>
        <dbReference type="Proteomes" id="UP000663090"/>
    </source>
</evidence>
<evidence type="ECO:0000256" key="6">
    <source>
        <dbReference type="ARBA" id="ARBA00022679"/>
    </source>
</evidence>
<dbReference type="InterPro" id="IPR004358">
    <property type="entry name" value="Sig_transdc_His_kin-like_C"/>
</dbReference>
<keyword evidence="10" id="KW-0812">Transmembrane</keyword>
<dbReference type="PROSITE" id="PS50885">
    <property type="entry name" value="HAMP"/>
    <property type="match status" value="1"/>
</dbReference>
<feature type="transmembrane region" description="Helical" evidence="10">
    <location>
        <begin position="12"/>
        <end position="33"/>
    </location>
</feature>
<dbReference type="InterPro" id="IPR003661">
    <property type="entry name" value="HisK_dim/P_dom"/>
</dbReference>
<dbReference type="SMART" id="SM00387">
    <property type="entry name" value="HATPase_c"/>
    <property type="match status" value="1"/>
</dbReference>
<dbReference type="CDD" id="cd00082">
    <property type="entry name" value="HisKA"/>
    <property type="match status" value="1"/>
</dbReference>
<dbReference type="Gene3D" id="1.10.287.130">
    <property type="match status" value="1"/>
</dbReference>
<organism evidence="13 14">
    <name type="scientific">Myxococcus landrumensis</name>
    <dbReference type="NCBI Taxonomy" id="2813577"/>
    <lineage>
        <taxon>Bacteria</taxon>
        <taxon>Pseudomonadati</taxon>
        <taxon>Myxococcota</taxon>
        <taxon>Myxococcia</taxon>
        <taxon>Myxococcales</taxon>
        <taxon>Cystobacterineae</taxon>
        <taxon>Myxococcaceae</taxon>
        <taxon>Myxococcus</taxon>
    </lineage>
</organism>
<dbReference type="SUPFAM" id="SSF47384">
    <property type="entry name" value="Homodimeric domain of signal transducing histidine kinase"/>
    <property type="match status" value="1"/>
</dbReference>
<dbReference type="Pfam" id="PF02518">
    <property type="entry name" value="HATPase_c"/>
    <property type="match status" value="1"/>
</dbReference>
<evidence type="ECO:0000256" key="10">
    <source>
        <dbReference type="SAM" id="Phobius"/>
    </source>
</evidence>
<dbReference type="Pfam" id="PF00512">
    <property type="entry name" value="HisKA"/>
    <property type="match status" value="1"/>
</dbReference>
<sequence>MKPPSWFHPRRMFWRIYLYGLVMLVGAVATVGITGSILDGKYGADIINENYRRLETLATTGDPELGPLLDQLAMERGLEATLYDLQGTLKLSSVKPPFKPLDSTELRNLRAGQFWFKREGRTVLVVPTWKGDTMVGYLLHYSPPPQNYYSLVGGLLALVLLVLAVTALPAARLIAGPLERLTAVVEEFGQGRLSARVGIKGRNEVATLGRTFDEMAARMEGLIRGQKELLANVSHELRTPLARLGVTLDLVEDGNPDEMAKRLPELRRDIGELQQLVDGVMQMARLDLAVNQAGQPGPHVQRAHLPLCDFLKDTAERFQRGAPECPLQLEIPADLPSLDVDPVLVRRALHNLLDNARKYSAPGSPVMLRALVDANSVQLEVEDRGIGISATDLPQLSTPFFRTDRSRTRETGGLGLGLTLVRRIVEAHGGTLSFQHAAEQGTRATLTFPRPSCVPSAA</sequence>
<reference evidence="13 14" key="1">
    <citation type="submission" date="2021-02" db="EMBL/GenBank/DDBJ databases">
        <title>De Novo genome assembly of isolated myxobacteria.</title>
        <authorList>
            <person name="Stevens D.C."/>
        </authorList>
    </citation>
    <scope>NUCLEOTIDE SEQUENCE [LARGE SCALE GENOMIC DNA]</scope>
    <source>
        <strain evidence="13 14">SCHIC003</strain>
    </source>
</reference>
<comment type="subcellular location">
    <subcellularLocation>
        <location evidence="2">Cell membrane</location>
        <topology evidence="2">Multi-pass membrane protein</topology>
    </subcellularLocation>
</comment>
<feature type="domain" description="Histidine kinase" evidence="11">
    <location>
        <begin position="232"/>
        <end position="452"/>
    </location>
</feature>
<evidence type="ECO:0000256" key="2">
    <source>
        <dbReference type="ARBA" id="ARBA00004651"/>
    </source>
</evidence>
<dbReference type="Proteomes" id="UP000663090">
    <property type="component" value="Chromosome"/>
</dbReference>
<name>A0ABX7MYA6_9BACT</name>